<keyword evidence="1" id="KW-0520">NAD</keyword>
<comment type="caution">
    <text evidence="1">Lacks conserved residue(s) required for the propagation of feature annotation.</text>
</comment>
<feature type="binding site" evidence="1">
    <location>
        <position position="82"/>
    </location>
    <ligand>
        <name>K(+)</name>
        <dbReference type="ChEBI" id="CHEBI:29103"/>
    </ligand>
</feature>
<proteinExistence type="inferred from homology"/>
<keyword evidence="1" id="KW-0479">Metal-binding</keyword>
<evidence type="ECO:0000313" key="5">
    <source>
        <dbReference type="Proteomes" id="UP000037178"/>
    </source>
</evidence>
<dbReference type="NCBIfam" id="TIGR00197">
    <property type="entry name" value="yjeF_nterm"/>
    <property type="match status" value="1"/>
</dbReference>
<keyword evidence="5" id="KW-1185">Reference proteome</keyword>
<dbReference type="OrthoDB" id="9806925at2"/>
<dbReference type="Gene3D" id="3.40.50.10260">
    <property type="entry name" value="YjeF N-terminal domain"/>
    <property type="match status" value="1"/>
</dbReference>
<dbReference type="InterPro" id="IPR004443">
    <property type="entry name" value="YjeF_N_dom"/>
</dbReference>
<feature type="binding site" evidence="1">
    <location>
        <begin position="81"/>
        <end position="85"/>
    </location>
    <ligand>
        <name>(6S)-NADPHX</name>
        <dbReference type="ChEBI" id="CHEBI:64076"/>
    </ligand>
</feature>
<dbReference type="STRING" id="1675527.AIOL_000601"/>
<evidence type="ECO:0000256" key="1">
    <source>
        <dbReference type="HAMAP-Rule" id="MF_01966"/>
    </source>
</evidence>
<feature type="binding site" evidence="1">
    <location>
        <begin position="158"/>
        <end position="164"/>
    </location>
    <ligand>
        <name>(6S)-NADPHX</name>
        <dbReference type="ChEBI" id="CHEBI:64076"/>
    </ligand>
</feature>
<comment type="catalytic activity">
    <reaction evidence="1">
        <text>(6R)-NADPHX = (6S)-NADPHX</text>
        <dbReference type="Rhea" id="RHEA:32227"/>
        <dbReference type="ChEBI" id="CHEBI:64076"/>
        <dbReference type="ChEBI" id="CHEBI:64077"/>
        <dbReference type="EC" id="5.1.99.6"/>
    </reaction>
</comment>
<feature type="binding site" evidence="1">
    <location>
        <position position="197"/>
    </location>
    <ligand>
        <name>(6S)-NADPHX</name>
        <dbReference type="ChEBI" id="CHEBI:64076"/>
    </ligand>
</feature>
<dbReference type="InterPro" id="IPR036652">
    <property type="entry name" value="YjeF_N_dom_sf"/>
</dbReference>
<dbReference type="EMBL" id="LFTY01000001">
    <property type="protein sequence ID" value="KMW60446.1"/>
    <property type="molecule type" value="Genomic_DNA"/>
</dbReference>
<evidence type="ECO:0000256" key="2">
    <source>
        <dbReference type="SAM" id="MobiDB-lite"/>
    </source>
</evidence>
<reference evidence="4 5" key="1">
    <citation type="submission" date="2015-06" db="EMBL/GenBank/DDBJ databases">
        <title>Draft genome sequence of an Alphaproteobacteria species associated to the Mediterranean sponge Oscarella lobularis.</title>
        <authorList>
            <person name="Jourda C."/>
            <person name="Santini S."/>
            <person name="Claverie J.-M."/>
        </authorList>
    </citation>
    <scope>NUCLEOTIDE SEQUENCE [LARGE SCALE GENOMIC DNA]</scope>
    <source>
        <strain evidence="4">IGS</strain>
    </source>
</reference>
<keyword evidence="1" id="KW-0521">NADP</keyword>
<comment type="cofactor">
    <cofactor evidence="1">
        <name>K(+)</name>
        <dbReference type="ChEBI" id="CHEBI:29103"/>
    </cofactor>
    <text evidence="1">Binds 1 potassium ion per subunit.</text>
</comment>
<feature type="domain" description="YjeF N-terminal" evidence="3">
    <location>
        <begin position="9"/>
        <end position="247"/>
    </location>
</feature>
<dbReference type="GO" id="GO:0046872">
    <property type="term" value="F:metal ion binding"/>
    <property type="evidence" value="ECO:0007669"/>
    <property type="project" value="UniProtKB-KW"/>
</dbReference>
<name>A0A0J9ECQ1_9RHOB</name>
<dbReference type="PATRIC" id="fig|1675527.3.peg.659"/>
<feature type="region of interest" description="Disordered" evidence="2">
    <location>
        <begin position="46"/>
        <end position="67"/>
    </location>
</feature>
<dbReference type="GO" id="GO:0052856">
    <property type="term" value="F:NAD(P)HX epimerase activity"/>
    <property type="evidence" value="ECO:0007669"/>
    <property type="project" value="UniProtKB-UniRule"/>
</dbReference>
<sequence length="247" mass="27165">METITAAEMRALEQEAIASGRVTGLELMERAGRGVVEAILEEWPELESAERGASPSRSPGYLETREDQGAPRAVVLCGPGNNGGDGFVVARLLHGRGWKVEVFFYGDPERLPPDALENYQRWNAIGQSVPWDDAAIAQSWDYDWPQEPRYVVIDALFGIGMSREMPADTENVWRALMPAGLNDPRDHPQSDLFVAVDIPSGIHSDTGENFGPWASHLTVTFHKLKPGHLMGDRVGYCGKVVVKDIGL</sequence>
<keyword evidence="1" id="KW-0547">Nucleotide-binding</keyword>
<dbReference type="Proteomes" id="UP000037178">
    <property type="component" value="Unassembled WGS sequence"/>
</dbReference>
<feature type="binding site" evidence="1">
    <location>
        <position position="200"/>
    </location>
    <ligand>
        <name>K(+)</name>
        <dbReference type="ChEBI" id="CHEBI:29103"/>
    </ligand>
</feature>
<comment type="similarity">
    <text evidence="1">Belongs to the NnrE/AIBP family.</text>
</comment>
<dbReference type="GO" id="GO:0000166">
    <property type="term" value="F:nucleotide binding"/>
    <property type="evidence" value="ECO:0007669"/>
    <property type="project" value="UniProtKB-KW"/>
</dbReference>
<organism evidence="4 5">
    <name type="scientific">Candidatus Rhodobacter oscarellae</name>
    <dbReference type="NCBI Taxonomy" id="1675527"/>
    <lineage>
        <taxon>Bacteria</taxon>
        <taxon>Pseudomonadati</taxon>
        <taxon>Pseudomonadota</taxon>
        <taxon>Alphaproteobacteria</taxon>
        <taxon>Rhodobacterales</taxon>
        <taxon>Rhodobacter group</taxon>
        <taxon>Rhodobacter</taxon>
    </lineage>
</organism>
<gene>
    <name evidence="1" type="primary">nnrE</name>
    <name evidence="4" type="ORF">AIOL_000601</name>
</gene>
<evidence type="ECO:0000313" key="4">
    <source>
        <dbReference type="EMBL" id="KMW60446.1"/>
    </source>
</evidence>
<keyword evidence="1" id="KW-0413">Isomerase</keyword>
<keyword evidence="1" id="KW-0630">Potassium</keyword>
<dbReference type="AlphaFoldDB" id="A0A0J9ECQ1"/>
<dbReference type="HAMAP" id="MF_01966">
    <property type="entry name" value="NADHX_epimerase"/>
    <property type="match status" value="1"/>
</dbReference>
<dbReference type="PROSITE" id="PS51385">
    <property type="entry name" value="YJEF_N"/>
    <property type="match status" value="1"/>
</dbReference>
<dbReference type="Pfam" id="PF03853">
    <property type="entry name" value="YjeF_N"/>
    <property type="match status" value="1"/>
</dbReference>
<accession>A0A0J9ECQ1</accession>
<comment type="catalytic activity">
    <reaction evidence="1">
        <text>(6R)-NADHX = (6S)-NADHX</text>
        <dbReference type="Rhea" id="RHEA:32215"/>
        <dbReference type="ChEBI" id="CHEBI:64074"/>
        <dbReference type="ChEBI" id="CHEBI:64075"/>
        <dbReference type="EC" id="5.1.99.6"/>
    </reaction>
</comment>
<comment type="function">
    <text evidence="1">Catalyzes the epimerization of the S- and R-forms of NAD(P)HX, a damaged form of NAD(P)H that is a result of enzymatic or heat-dependent hydration. This is a prerequisite for the S-specific NAD(P)H-hydrate dehydratase to allow the repair of both epimers of NAD(P)HX.</text>
</comment>
<feature type="binding site" evidence="1">
    <location>
        <position position="154"/>
    </location>
    <ligand>
        <name>K(+)</name>
        <dbReference type="ChEBI" id="CHEBI:29103"/>
    </ligand>
</feature>
<protein>
    <recommendedName>
        <fullName evidence="1">NAD(P)H-hydrate epimerase</fullName>
        <ecNumber evidence="1">5.1.99.6</ecNumber>
    </recommendedName>
    <alternativeName>
        <fullName evidence="1">NAD(P)HX epimerase</fullName>
    </alternativeName>
</protein>
<dbReference type="SUPFAM" id="SSF64153">
    <property type="entry name" value="YjeF N-terminal domain-like"/>
    <property type="match status" value="1"/>
</dbReference>
<comment type="caution">
    <text evidence="4">The sequence shown here is derived from an EMBL/GenBank/DDBJ whole genome shotgun (WGS) entry which is preliminary data.</text>
</comment>
<dbReference type="EC" id="5.1.99.6" evidence="1"/>
<evidence type="ECO:0000259" key="3">
    <source>
        <dbReference type="PROSITE" id="PS51385"/>
    </source>
</evidence>